<proteinExistence type="inferred from homology"/>
<evidence type="ECO:0000259" key="9">
    <source>
        <dbReference type="Pfam" id="PF17763"/>
    </source>
</evidence>
<evidence type="ECO:0000313" key="10">
    <source>
        <dbReference type="EMBL" id="TLP71440.1"/>
    </source>
</evidence>
<dbReference type="FunFam" id="3.40.50.40:FF:000001">
    <property type="entry name" value="L-asparaginase 1"/>
    <property type="match status" value="1"/>
</dbReference>
<dbReference type="GO" id="GO:0004067">
    <property type="term" value="F:asparaginase activity"/>
    <property type="evidence" value="ECO:0007669"/>
    <property type="project" value="UniProtKB-UniRule"/>
</dbReference>
<dbReference type="GO" id="GO:0009066">
    <property type="term" value="P:aspartate family amino acid metabolic process"/>
    <property type="evidence" value="ECO:0007669"/>
    <property type="project" value="UniProtKB-ARBA"/>
</dbReference>
<dbReference type="EC" id="3.5.1.1" evidence="2"/>
<reference evidence="10 11" key="1">
    <citation type="submission" date="2019-05" db="EMBL/GenBank/DDBJ databases">
        <authorList>
            <person name="Moore K."/>
            <person name="O'Neill P."/>
            <person name="Farbos A."/>
            <person name="Studholme D.J."/>
        </authorList>
    </citation>
    <scope>NUCLEOTIDE SEQUENCE [LARGE SCALE GENOMIC DNA]</scope>
    <source>
        <strain evidence="10 11">DSM 9128</strain>
    </source>
</reference>
<evidence type="ECO:0000256" key="2">
    <source>
        <dbReference type="ARBA" id="ARBA00012920"/>
    </source>
</evidence>
<dbReference type="PRINTS" id="PR00139">
    <property type="entry name" value="ASNGLNASE"/>
</dbReference>
<evidence type="ECO:0000256" key="4">
    <source>
        <dbReference type="PIRSR" id="PIRSR001220-1"/>
    </source>
</evidence>
<dbReference type="SMART" id="SM00870">
    <property type="entry name" value="Asparaginase"/>
    <property type="match status" value="1"/>
</dbReference>
<dbReference type="PROSITE" id="PS00917">
    <property type="entry name" value="ASN_GLN_ASE_2"/>
    <property type="match status" value="1"/>
</dbReference>
<evidence type="ECO:0000259" key="8">
    <source>
        <dbReference type="Pfam" id="PF00710"/>
    </source>
</evidence>
<protein>
    <recommendedName>
        <fullName evidence="2">asparaginase</fullName>
        <ecNumber evidence="2">3.5.1.1</ecNumber>
    </recommendedName>
</protein>
<organism evidence="10 11">
    <name type="scientific">Pseudomonas nitroreducens</name>
    <dbReference type="NCBI Taxonomy" id="46680"/>
    <lineage>
        <taxon>Bacteria</taxon>
        <taxon>Pseudomonadati</taxon>
        <taxon>Pseudomonadota</taxon>
        <taxon>Gammaproteobacteria</taxon>
        <taxon>Pseudomonadales</taxon>
        <taxon>Pseudomonadaceae</taxon>
        <taxon>Pseudomonas</taxon>
    </lineage>
</organism>
<feature type="active site" evidence="7">
    <location>
        <position position="93"/>
    </location>
</feature>
<dbReference type="Proteomes" id="UP000307510">
    <property type="component" value="Unassembled WGS sequence"/>
</dbReference>
<feature type="active site" evidence="6">
    <location>
        <position position="15"/>
    </location>
</feature>
<dbReference type="InterPro" id="IPR020827">
    <property type="entry name" value="Asparaginase/glutaminase_AS1"/>
</dbReference>
<evidence type="ECO:0000256" key="3">
    <source>
        <dbReference type="ARBA" id="ARBA00022801"/>
    </source>
</evidence>
<dbReference type="InterPro" id="IPR027474">
    <property type="entry name" value="L-asparaginase_N"/>
</dbReference>
<dbReference type="EMBL" id="VASG01000006">
    <property type="protein sequence ID" value="TLP71440.1"/>
    <property type="molecule type" value="Genomic_DNA"/>
</dbReference>
<dbReference type="AlphaFoldDB" id="A0A5R8ZYT9"/>
<keyword evidence="3" id="KW-0378">Hydrolase</keyword>
<sequence>MRRVKNLFVLYTGGTIGMLQTAEGLAPAGGFEARMREQLQGHGEIHLDWSFAELQPLLDSANMTQANWLAMRDAIVNALEQGGHDGVLVLHGTDTLAYSAAALSFLLLGLDVPVVLTGSMQPMGAPGSDAPGNLLGALKALETGVEPGVWLYFNGELMHGARVTKLRSDAFDAFAVLPRERNGEHAESPPVELSYRQPRQPVNLMVLPLFPGLRPEHLRALLESGVQALLLECFGSGTGPSDNEDLLAALRDAHARGVVLAAISQCPQGHVAFDVYAAGSRLRDAGLVSGGGMTREAALGKLFSLLGCGLPAAEVERLFALDLCGERVD</sequence>
<dbReference type="Gene3D" id="3.40.50.1170">
    <property type="entry name" value="L-asparaginase, N-terminal domain"/>
    <property type="match status" value="1"/>
</dbReference>
<dbReference type="RefSeq" id="WP_138215628.1">
    <property type="nucleotide sequence ID" value="NZ_VASG01000006.1"/>
</dbReference>
<dbReference type="Pfam" id="PF17763">
    <property type="entry name" value="Asparaginase_C"/>
    <property type="match status" value="1"/>
</dbReference>
<dbReference type="InterPro" id="IPR041725">
    <property type="entry name" value="L-asparaginase_I"/>
</dbReference>
<feature type="domain" description="L-asparaginase N-terminal" evidence="8">
    <location>
        <begin position="7"/>
        <end position="181"/>
    </location>
</feature>
<evidence type="ECO:0000256" key="1">
    <source>
        <dbReference type="ARBA" id="ARBA00010518"/>
    </source>
</evidence>
<evidence type="ECO:0000313" key="11">
    <source>
        <dbReference type="Proteomes" id="UP000307510"/>
    </source>
</evidence>
<feature type="domain" description="Asparaginase/glutaminase C-terminal" evidence="9">
    <location>
        <begin position="205"/>
        <end position="319"/>
    </location>
</feature>
<dbReference type="InterPro" id="IPR006034">
    <property type="entry name" value="Asparaginase/glutaminase-like"/>
</dbReference>
<feature type="binding site" evidence="5">
    <location>
        <begin position="93"/>
        <end position="94"/>
    </location>
    <ligand>
        <name>substrate</name>
    </ligand>
</feature>
<feature type="active site" description="O-isoaspartyl threonine intermediate" evidence="4">
    <location>
        <position position="15"/>
    </location>
</feature>
<evidence type="ECO:0000256" key="5">
    <source>
        <dbReference type="PIRSR" id="PIRSR001220-2"/>
    </source>
</evidence>
<dbReference type="Gene3D" id="3.40.50.40">
    <property type="match status" value="1"/>
</dbReference>
<dbReference type="GO" id="GO:0005829">
    <property type="term" value="C:cytosol"/>
    <property type="evidence" value="ECO:0007669"/>
    <property type="project" value="TreeGrafter"/>
</dbReference>
<evidence type="ECO:0000256" key="6">
    <source>
        <dbReference type="PROSITE-ProRule" id="PRU10099"/>
    </source>
</evidence>
<evidence type="ECO:0000256" key="7">
    <source>
        <dbReference type="PROSITE-ProRule" id="PRU10100"/>
    </source>
</evidence>
<dbReference type="PANTHER" id="PTHR11707">
    <property type="entry name" value="L-ASPARAGINASE"/>
    <property type="match status" value="1"/>
</dbReference>
<dbReference type="InterPro" id="IPR037152">
    <property type="entry name" value="L-asparaginase_N_sf"/>
</dbReference>
<dbReference type="PROSITE" id="PS51732">
    <property type="entry name" value="ASN_GLN_ASE_3"/>
    <property type="match status" value="1"/>
</dbReference>
<dbReference type="PIRSF" id="PIRSF500176">
    <property type="entry name" value="L_ASNase"/>
    <property type="match status" value="1"/>
</dbReference>
<name>A0A5R8ZYT9_PSENT</name>
<dbReference type="Pfam" id="PF00710">
    <property type="entry name" value="Asparaginase"/>
    <property type="match status" value="1"/>
</dbReference>
<dbReference type="InterPro" id="IPR036152">
    <property type="entry name" value="Asp/glu_Ase-like_sf"/>
</dbReference>
<dbReference type="InterPro" id="IPR027473">
    <property type="entry name" value="L-asparaginase_C"/>
</dbReference>
<dbReference type="InterPro" id="IPR040919">
    <property type="entry name" value="Asparaginase_C"/>
</dbReference>
<dbReference type="CDD" id="cd08963">
    <property type="entry name" value="L-asparaginase_I"/>
    <property type="match status" value="1"/>
</dbReference>
<dbReference type="PANTHER" id="PTHR11707:SF28">
    <property type="entry name" value="60 KDA LYSOPHOSPHOLIPASE"/>
    <property type="match status" value="1"/>
</dbReference>
<dbReference type="SFLD" id="SFLDS00057">
    <property type="entry name" value="Glutaminase/Asparaginase"/>
    <property type="match status" value="1"/>
</dbReference>
<dbReference type="SUPFAM" id="SSF53774">
    <property type="entry name" value="Glutaminase/Asparaginase"/>
    <property type="match status" value="1"/>
</dbReference>
<dbReference type="InterPro" id="IPR027475">
    <property type="entry name" value="Asparaginase/glutaminase_AS2"/>
</dbReference>
<reference evidence="11" key="2">
    <citation type="submission" date="2019-06" db="EMBL/GenBank/DDBJ databases">
        <title>AzeR, a transcriptional regulator that responds to azelaic acid in Pseudomonas nitroreducens.</title>
        <authorList>
            <person name="Bez C."/>
            <person name="Javvadi S.G."/>
            <person name="Bertani I."/>
            <person name="Devescovi G."/>
            <person name="Studholme D.J."/>
            <person name="Geller A."/>
            <person name="Levy A."/>
            <person name="Venturi V."/>
        </authorList>
    </citation>
    <scope>NUCLEOTIDE SEQUENCE [LARGE SCALE GENOMIC DNA]</scope>
    <source>
        <strain evidence="11">DSM 9128</strain>
    </source>
</reference>
<gene>
    <name evidence="10" type="ORF">FEA48_21715</name>
</gene>
<dbReference type="PROSITE" id="PS00144">
    <property type="entry name" value="ASN_GLN_ASE_1"/>
    <property type="match status" value="1"/>
</dbReference>
<feature type="binding site" evidence="5">
    <location>
        <position position="60"/>
    </location>
    <ligand>
        <name>substrate</name>
    </ligand>
</feature>
<dbReference type="PIRSF" id="PIRSF001220">
    <property type="entry name" value="L-ASNase_gatD"/>
    <property type="match status" value="1"/>
</dbReference>
<comment type="caution">
    <text evidence="10">The sequence shown here is derived from an EMBL/GenBank/DDBJ whole genome shotgun (WGS) entry which is preliminary data.</text>
</comment>
<comment type="similarity">
    <text evidence="1">Belongs to the asparaginase 1 family.</text>
</comment>
<accession>A0A5R8ZYT9</accession>